<keyword evidence="2" id="KW-1185">Reference proteome</keyword>
<gene>
    <name evidence="1" type="ORF">MATL_G00102230</name>
</gene>
<protein>
    <submittedName>
        <fullName evidence="1">Uncharacterized protein</fullName>
    </submittedName>
</protein>
<dbReference type="EMBL" id="JAFDVH010000008">
    <property type="protein sequence ID" value="KAG7471828.1"/>
    <property type="molecule type" value="Genomic_DNA"/>
</dbReference>
<proteinExistence type="predicted"/>
<name>A0A9D3T612_MEGAT</name>
<sequence>MMGLLRRILKGSREGSVAGGGRVSLPGVNSALRETRSQDSIHFHTCKSARVTVGLIRGSLRSGKRKYAERPPYRKAE</sequence>
<accession>A0A9D3T612</accession>
<dbReference type="AlphaFoldDB" id="A0A9D3T612"/>
<evidence type="ECO:0000313" key="2">
    <source>
        <dbReference type="Proteomes" id="UP001046870"/>
    </source>
</evidence>
<organism evidence="1 2">
    <name type="scientific">Megalops atlanticus</name>
    <name type="common">Tarpon</name>
    <name type="synonym">Clupea gigantea</name>
    <dbReference type="NCBI Taxonomy" id="7932"/>
    <lineage>
        <taxon>Eukaryota</taxon>
        <taxon>Metazoa</taxon>
        <taxon>Chordata</taxon>
        <taxon>Craniata</taxon>
        <taxon>Vertebrata</taxon>
        <taxon>Euteleostomi</taxon>
        <taxon>Actinopterygii</taxon>
        <taxon>Neopterygii</taxon>
        <taxon>Teleostei</taxon>
        <taxon>Elopiformes</taxon>
        <taxon>Megalopidae</taxon>
        <taxon>Megalops</taxon>
    </lineage>
</organism>
<evidence type="ECO:0000313" key="1">
    <source>
        <dbReference type="EMBL" id="KAG7471828.1"/>
    </source>
</evidence>
<dbReference type="Proteomes" id="UP001046870">
    <property type="component" value="Chromosome 8"/>
</dbReference>
<comment type="caution">
    <text evidence="1">The sequence shown here is derived from an EMBL/GenBank/DDBJ whole genome shotgun (WGS) entry which is preliminary data.</text>
</comment>
<reference evidence="1" key="1">
    <citation type="submission" date="2021-01" db="EMBL/GenBank/DDBJ databases">
        <authorList>
            <person name="Zahm M."/>
            <person name="Roques C."/>
            <person name="Cabau C."/>
            <person name="Klopp C."/>
            <person name="Donnadieu C."/>
            <person name="Jouanno E."/>
            <person name="Lampietro C."/>
            <person name="Louis A."/>
            <person name="Herpin A."/>
            <person name="Echchiki A."/>
            <person name="Berthelot C."/>
            <person name="Parey E."/>
            <person name="Roest-Crollius H."/>
            <person name="Braasch I."/>
            <person name="Postlethwait J."/>
            <person name="Bobe J."/>
            <person name="Montfort J."/>
            <person name="Bouchez O."/>
            <person name="Begum T."/>
            <person name="Mejri S."/>
            <person name="Adams A."/>
            <person name="Chen W.-J."/>
            <person name="Guiguen Y."/>
        </authorList>
    </citation>
    <scope>NUCLEOTIDE SEQUENCE</scope>
    <source>
        <strain evidence="1">YG-15Mar2019-1</strain>
        <tissue evidence="1">Brain</tissue>
    </source>
</reference>